<accession>A0A6M1LJ53</accession>
<keyword evidence="2" id="KW-1185">Reference proteome</keyword>
<reference evidence="1 2" key="2">
    <citation type="submission" date="2020-03" db="EMBL/GenBank/DDBJ databases">
        <title>Roseomonas stagni sp. nov., isolated from pond water in Japan.</title>
        <authorList>
            <person name="Furuhata K."/>
            <person name="Miyamoto H."/>
            <person name="Goto K."/>
        </authorList>
    </citation>
    <scope>NUCLEOTIDE SEQUENCE [LARGE SCALE GENOMIC DNA]</scope>
    <source>
        <strain evidence="1 2">PeD5</strain>
    </source>
</reference>
<dbReference type="Proteomes" id="UP000475385">
    <property type="component" value="Unassembled WGS sequence"/>
</dbReference>
<proteinExistence type="predicted"/>
<dbReference type="EMBL" id="JAAIKB010000002">
    <property type="protein sequence ID" value="NGM19934.1"/>
    <property type="molecule type" value="Genomic_DNA"/>
</dbReference>
<sequence length="89" mass="9298">MTEWTMIYWKGPAEAALDGLRQFGWRAPGEDPADASDPRIGGFIPPVGQPLVTMEGTAFVAVVANGPIETPAGLTAADPGEARDIIGSF</sequence>
<comment type="caution">
    <text evidence="1">The sequence shown here is derived from an EMBL/GenBank/DDBJ whole genome shotgun (WGS) entry which is preliminary data.</text>
</comment>
<evidence type="ECO:0000313" key="1">
    <source>
        <dbReference type="EMBL" id="NGM19934.1"/>
    </source>
</evidence>
<name>A0A6M1LJ53_9PROT</name>
<dbReference type="AlphaFoldDB" id="A0A6M1LJ53"/>
<dbReference type="RefSeq" id="WP_164693810.1">
    <property type="nucleotide sequence ID" value="NZ_JAAIKB010000002.1"/>
</dbReference>
<evidence type="ECO:0000313" key="2">
    <source>
        <dbReference type="Proteomes" id="UP000475385"/>
    </source>
</evidence>
<reference evidence="1 2" key="1">
    <citation type="submission" date="2020-02" db="EMBL/GenBank/DDBJ databases">
        <authorList>
            <person name="Kim H.M."/>
            <person name="Jeon C.O."/>
        </authorList>
    </citation>
    <scope>NUCLEOTIDE SEQUENCE [LARGE SCALE GENOMIC DNA]</scope>
    <source>
        <strain evidence="1 2">PeD5</strain>
    </source>
</reference>
<organism evidence="1 2">
    <name type="scientific">Falsiroseomonas algicola</name>
    <dbReference type="NCBI Taxonomy" id="2716930"/>
    <lineage>
        <taxon>Bacteria</taxon>
        <taxon>Pseudomonadati</taxon>
        <taxon>Pseudomonadota</taxon>
        <taxon>Alphaproteobacteria</taxon>
        <taxon>Acetobacterales</taxon>
        <taxon>Roseomonadaceae</taxon>
        <taxon>Falsiroseomonas</taxon>
    </lineage>
</organism>
<gene>
    <name evidence="1" type="ORF">G3576_07895</name>
</gene>
<protein>
    <submittedName>
        <fullName evidence="1">Uncharacterized protein</fullName>
    </submittedName>
</protein>